<feature type="region of interest" description="Disordered" evidence="6">
    <location>
        <begin position="1"/>
        <end position="26"/>
    </location>
</feature>
<keyword evidence="8" id="KW-1185">Reference proteome</keyword>
<comment type="caution">
    <text evidence="7">The sequence shown here is derived from an EMBL/GenBank/DDBJ whole genome shotgun (WGS) entry which is preliminary data.</text>
</comment>
<protein>
    <recommendedName>
        <fullName evidence="9">Tetratricopeptide repeat protein</fullName>
    </recommendedName>
</protein>
<accession>A0A8S1K2Q4</accession>
<keyword evidence="3" id="KW-0677">Repeat</keyword>
<evidence type="ECO:0000256" key="5">
    <source>
        <dbReference type="PROSITE-ProRule" id="PRU00339"/>
    </source>
</evidence>
<dbReference type="GO" id="GO:0003341">
    <property type="term" value="P:cilium movement"/>
    <property type="evidence" value="ECO:0007669"/>
    <property type="project" value="TreeGrafter"/>
</dbReference>
<dbReference type="OMA" id="CYDANSQ"/>
<dbReference type="PANTHER" id="PTHR46630">
    <property type="entry name" value="TETRATRICOPEPTIDE REPEAT PROTEIN 29"/>
    <property type="match status" value="1"/>
</dbReference>
<dbReference type="InterPro" id="IPR019734">
    <property type="entry name" value="TPR_rpt"/>
</dbReference>
<evidence type="ECO:0000256" key="1">
    <source>
        <dbReference type="ARBA" id="ARBA00004496"/>
    </source>
</evidence>
<evidence type="ECO:0000256" key="3">
    <source>
        <dbReference type="ARBA" id="ARBA00022737"/>
    </source>
</evidence>
<dbReference type="Proteomes" id="UP000688137">
    <property type="component" value="Unassembled WGS sequence"/>
</dbReference>
<organism evidence="7 8">
    <name type="scientific">Paramecium primaurelia</name>
    <dbReference type="NCBI Taxonomy" id="5886"/>
    <lineage>
        <taxon>Eukaryota</taxon>
        <taxon>Sar</taxon>
        <taxon>Alveolata</taxon>
        <taxon>Ciliophora</taxon>
        <taxon>Intramacronucleata</taxon>
        <taxon>Oligohymenophorea</taxon>
        <taxon>Peniculida</taxon>
        <taxon>Parameciidae</taxon>
        <taxon>Paramecium</taxon>
    </lineage>
</organism>
<evidence type="ECO:0000256" key="2">
    <source>
        <dbReference type="ARBA" id="ARBA00022490"/>
    </source>
</evidence>
<gene>
    <name evidence="7" type="ORF">PPRIM_AZ9-3.1.T0130270</name>
</gene>
<evidence type="ECO:0008006" key="9">
    <source>
        <dbReference type="Google" id="ProtNLM"/>
    </source>
</evidence>
<keyword evidence="2" id="KW-0963">Cytoplasm</keyword>
<dbReference type="AlphaFoldDB" id="A0A8S1K2Q4"/>
<keyword evidence="4 5" id="KW-0802">TPR repeat</keyword>
<dbReference type="PANTHER" id="PTHR46630:SF1">
    <property type="entry name" value="TETRATRICOPEPTIDE REPEAT PROTEIN 29"/>
    <property type="match status" value="1"/>
</dbReference>
<dbReference type="SMART" id="SM00028">
    <property type="entry name" value="TPR"/>
    <property type="match status" value="3"/>
</dbReference>
<feature type="compositionally biased region" description="Polar residues" evidence="6">
    <location>
        <begin position="1"/>
        <end position="13"/>
    </location>
</feature>
<comment type="subcellular location">
    <subcellularLocation>
        <location evidence="1">Cytoplasm</location>
    </subcellularLocation>
</comment>
<name>A0A8S1K2Q4_PARPR</name>
<dbReference type="GO" id="GO:0005737">
    <property type="term" value="C:cytoplasm"/>
    <property type="evidence" value="ECO:0007669"/>
    <property type="project" value="UniProtKB-SubCell"/>
</dbReference>
<proteinExistence type="predicted"/>
<evidence type="ECO:0000256" key="6">
    <source>
        <dbReference type="SAM" id="MobiDB-lite"/>
    </source>
</evidence>
<sequence>MKSSLQNSRNTYNKSHRNYSIRPTSSLAEENQVRNFRMFSQTQGCSITTNQPQRIELPCFFNTPARFKNMNKNKIQLSEKQNDPKSLQTPELSIYLQSQRRLKDYEMLAFACKRAGRIKDEGRAYYSMGVLLDNMGKWSQAIQQYERFLKICIKIDDLHGCGLAYNCIGVDYQFMAETNPKYIEKAIEFHKKHEEVSDSNGKFLASINLGLCYDANSQLSMFYFQQALKHAINMSSKLGQTIAIANIGRIGQKGLYDNAEKMKLFIEKFLQLANEMKDTESIIKGHMKLGTVSAQMGSYNEGKNSFLKALEMVENDRYLYQEAKCGFAISNAEMNMDQYLKEQAQLLKQ</sequence>
<dbReference type="PROSITE" id="PS50005">
    <property type="entry name" value="TPR"/>
    <property type="match status" value="2"/>
</dbReference>
<reference evidence="7" key="1">
    <citation type="submission" date="2021-01" db="EMBL/GenBank/DDBJ databases">
        <authorList>
            <consortium name="Genoscope - CEA"/>
            <person name="William W."/>
        </authorList>
    </citation>
    <scope>NUCLEOTIDE SEQUENCE</scope>
</reference>
<evidence type="ECO:0000313" key="8">
    <source>
        <dbReference type="Proteomes" id="UP000688137"/>
    </source>
</evidence>
<dbReference type="InterPro" id="IPR051476">
    <property type="entry name" value="Bac_ResReg_Asp_Phosphatase"/>
</dbReference>
<dbReference type="GO" id="GO:0005929">
    <property type="term" value="C:cilium"/>
    <property type="evidence" value="ECO:0007669"/>
    <property type="project" value="TreeGrafter"/>
</dbReference>
<dbReference type="EMBL" id="CAJJDM010000010">
    <property type="protein sequence ID" value="CAD8049157.1"/>
    <property type="molecule type" value="Genomic_DNA"/>
</dbReference>
<evidence type="ECO:0000256" key="4">
    <source>
        <dbReference type="ARBA" id="ARBA00022803"/>
    </source>
</evidence>
<feature type="repeat" description="TPR" evidence="5">
    <location>
        <begin position="283"/>
        <end position="316"/>
    </location>
</feature>
<feature type="repeat" description="TPR" evidence="5">
    <location>
        <begin position="122"/>
        <end position="155"/>
    </location>
</feature>
<evidence type="ECO:0000313" key="7">
    <source>
        <dbReference type="EMBL" id="CAD8049157.1"/>
    </source>
</evidence>